<organism evidence="2 3">
    <name type="scientific">Pleuronectes platessa</name>
    <name type="common">European plaice</name>
    <dbReference type="NCBI Taxonomy" id="8262"/>
    <lineage>
        <taxon>Eukaryota</taxon>
        <taxon>Metazoa</taxon>
        <taxon>Chordata</taxon>
        <taxon>Craniata</taxon>
        <taxon>Vertebrata</taxon>
        <taxon>Euteleostomi</taxon>
        <taxon>Actinopterygii</taxon>
        <taxon>Neopterygii</taxon>
        <taxon>Teleostei</taxon>
        <taxon>Neoteleostei</taxon>
        <taxon>Acanthomorphata</taxon>
        <taxon>Carangaria</taxon>
        <taxon>Pleuronectiformes</taxon>
        <taxon>Pleuronectoidei</taxon>
        <taxon>Pleuronectidae</taxon>
        <taxon>Pleuronectes</taxon>
    </lineage>
</organism>
<comment type="caution">
    <text evidence="2">The sequence shown here is derived from an EMBL/GenBank/DDBJ whole genome shotgun (WGS) entry which is preliminary data.</text>
</comment>
<sequence>MRPEGPGLSSDQDQAATLDLLQGFWDQAIDLGMRSLFGSSAVNVIKGPATWSCCDARGNVAVMTAPSAAAAQLGGCPPSPGPSPRVAGTALTLREGRERRRGTGAPQAGRALWSMW</sequence>
<proteinExistence type="predicted"/>
<evidence type="ECO:0000313" key="3">
    <source>
        <dbReference type="Proteomes" id="UP001153269"/>
    </source>
</evidence>
<accession>A0A9N7Z8G7</accession>
<evidence type="ECO:0000313" key="2">
    <source>
        <dbReference type="EMBL" id="CAB1453692.1"/>
    </source>
</evidence>
<evidence type="ECO:0000256" key="1">
    <source>
        <dbReference type="SAM" id="MobiDB-lite"/>
    </source>
</evidence>
<gene>
    <name evidence="2" type="ORF">PLEPLA_LOCUS41448</name>
</gene>
<protein>
    <submittedName>
        <fullName evidence="2">Uncharacterized protein</fullName>
    </submittedName>
</protein>
<reference evidence="2" key="1">
    <citation type="submission" date="2020-03" db="EMBL/GenBank/DDBJ databases">
        <authorList>
            <person name="Weist P."/>
        </authorList>
    </citation>
    <scope>NUCLEOTIDE SEQUENCE</scope>
</reference>
<name>A0A9N7Z8G7_PLEPL</name>
<dbReference type="Proteomes" id="UP001153269">
    <property type="component" value="Unassembled WGS sequence"/>
</dbReference>
<feature type="region of interest" description="Disordered" evidence="1">
    <location>
        <begin position="95"/>
        <end position="116"/>
    </location>
</feature>
<dbReference type="AlphaFoldDB" id="A0A9N7Z8G7"/>
<dbReference type="EMBL" id="CADEAL010004180">
    <property type="protein sequence ID" value="CAB1453692.1"/>
    <property type="molecule type" value="Genomic_DNA"/>
</dbReference>
<keyword evidence="3" id="KW-1185">Reference proteome</keyword>